<reference evidence="3 4" key="1">
    <citation type="submission" date="2020-01" db="EMBL/GenBank/DDBJ databases">
        <authorList>
            <person name="Chen S."/>
        </authorList>
    </citation>
    <scope>NUCLEOTIDE SEQUENCE [LARGE SCALE GENOMIC DNA]</scope>
    <source>
        <strain evidence="3 4">GS-10</strain>
    </source>
</reference>
<organism evidence="3 4">
    <name type="scientific">Thalassovita mangrovi</name>
    <dbReference type="NCBI Taxonomy" id="2692236"/>
    <lineage>
        <taxon>Bacteria</taxon>
        <taxon>Pseudomonadati</taxon>
        <taxon>Pseudomonadota</taxon>
        <taxon>Alphaproteobacteria</taxon>
        <taxon>Rhodobacterales</taxon>
        <taxon>Roseobacteraceae</taxon>
        <taxon>Thalassovita</taxon>
    </lineage>
</organism>
<keyword evidence="1" id="KW-0732">Signal</keyword>
<gene>
    <name evidence="3" type="ORF">GR167_09430</name>
</gene>
<protein>
    <submittedName>
        <fullName evidence="3">Esterase-like activity of phytase family protein</fullName>
    </submittedName>
</protein>
<comment type="caution">
    <text evidence="3">The sequence shown here is derived from an EMBL/GenBank/DDBJ whole genome shotgun (WGS) entry which is preliminary data.</text>
</comment>
<feature type="domain" description="Phytase-like" evidence="2">
    <location>
        <begin position="43"/>
        <end position="281"/>
    </location>
</feature>
<evidence type="ECO:0000256" key="1">
    <source>
        <dbReference type="SAM" id="SignalP"/>
    </source>
</evidence>
<keyword evidence="4" id="KW-1185">Reference proteome</keyword>
<dbReference type="InterPro" id="IPR027372">
    <property type="entry name" value="Phytase-like_dom"/>
</dbReference>
<dbReference type="Proteomes" id="UP000479043">
    <property type="component" value="Unassembled WGS sequence"/>
</dbReference>
<dbReference type="InterPro" id="IPR014567">
    <property type="entry name" value="UCP031900"/>
</dbReference>
<dbReference type="SUPFAM" id="SSF63829">
    <property type="entry name" value="Calcium-dependent phosphotriesterase"/>
    <property type="match status" value="1"/>
</dbReference>
<evidence type="ECO:0000259" key="2">
    <source>
        <dbReference type="Pfam" id="PF13449"/>
    </source>
</evidence>
<sequence>MRIRLAIAITALAAFGLTVSGSARPPEKARLLTAYGWSEELDGFGGISALELGPDGSSFFAVTDRTLLLQGRLQRGDSGEVTGVTLTGSHELLTPAGKPLTGWRRDSEGLALRGDGLLYVSFEAGAKVWAYPDPQGPATRLPDHPDFNDMPGNAALEALAIDARGHLYTVPEAPLRRSEDLPLYRYDGTEWRIVQHITPSDRFAPVGADFGPDGLFYLLERNFGGIGFRSRVRRFDLADFDPKGEVLFTSALGQHDNLEGLSVWRDGTGQIRLTMVSDDNFKFFQRTEIVEYALTETLAKAPLSH</sequence>
<evidence type="ECO:0000313" key="4">
    <source>
        <dbReference type="Proteomes" id="UP000479043"/>
    </source>
</evidence>
<feature type="chain" id="PRO_5026790493" evidence="1">
    <location>
        <begin position="24"/>
        <end position="305"/>
    </location>
</feature>
<evidence type="ECO:0000313" key="3">
    <source>
        <dbReference type="EMBL" id="MYM55527.1"/>
    </source>
</evidence>
<dbReference type="PIRSF" id="PIRSF031900">
    <property type="entry name" value="UCP031900"/>
    <property type="match status" value="1"/>
</dbReference>
<dbReference type="EMBL" id="WWEN01000003">
    <property type="protein sequence ID" value="MYM55527.1"/>
    <property type="molecule type" value="Genomic_DNA"/>
</dbReference>
<proteinExistence type="predicted"/>
<accession>A0A6L8LHL5</accession>
<feature type="signal peptide" evidence="1">
    <location>
        <begin position="1"/>
        <end position="23"/>
    </location>
</feature>
<dbReference type="AlphaFoldDB" id="A0A6L8LHL5"/>
<dbReference type="RefSeq" id="WP_160973215.1">
    <property type="nucleotide sequence ID" value="NZ_WWEN01000003.1"/>
</dbReference>
<name>A0A6L8LHL5_9RHOB</name>
<dbReference type="Pfam" id="PF13449">
    <property type="entry name" value="Phytase-like"/>
    <property type="match status" value="1"/>
</dbReference>